<dbReference type="HOGENOM" id="CLU_2942766_0_0_1"/>
<sequence>MEVSSHREEFVKPRSSESPNEAREPHNASIIMTSHHRGNLTGAPTEHSTGPYNNTDDFRC</sequence>
<accession>A0A0C3P5Z1</accession>
<organism evidence="2 3">
    <name type="scientific">Pisolithus tinctorius Marx 270</name>
    <dbReference type="NCBI Taxonomy" id="870435"/>
    <lineage>
        <taxon>Eukaryota</taxon>
        <taxon>Fungi</taxon>
        <taxon>Dikarya</taxon>
        <taxon>Basidiomycota</taxon>
        <taxon>Agaricomycotina</taxon>
        <taxon>Agaricomycetes</taxon>
        <taxon>Agaricomycetidae</taxon>
        <taxon>Boletales</taxon>
        <taxon>Sclerodermatineae</taxon>
        <taxon>Pisolithaceae</taxon>
        <taxon>Pisolithus</taxon>
    </lineage>
</organism>
<gene>
    <name evidence="2" type="ORF">M404DRAFT_1001958</name>
</gene>
<name>A0A0C3P5Z1_PISTI</name>
<proteinExistence type="predicted"/>
<reference evidence="2 3" key="1">
    <citation type="submission" date="2014-04" db="EMBL/GenBank/DDBJ databases">
        <authorList>
            <consortium name="DOE Joint Genome Institute"/>
            <person name="Kuo A."/>
            <person name="Kohler A."/>
            <person name="Costa M.D."/>
            <person name="Nagy L.G."/>
            <person name="Floudas D."/>
            <person name="Copeland A."/>
            <person name="Barry K.W."/>
            <person name="Cichocki N."/>
            <person name="Veneault-Fourrey C."/>
            <person name="LaButti K."/>
            <person name="Lindquist E.A."/>
            <person name="Lipzen A."/>
            <person name="Lundell T."/>
            <person name="Morin E."/>
            <person name="Murat C."/>
            <person name="Sun H."/>
            <person name="Tunlid A."/>
            <person name="Henrissat B."/>
            <person name="Grigoriev I.V."/>
            <person name="Hibbett D.S."/>
            <person name="Martin F."/>
            <person name="Nordberg H.P."/>
            <person name="Cantor M.N."/>
            <person name="Hua S.X."/>
        </authorList>
    </citation>
    <scope>NUCLEOTIDE SEQUENCE [LARGE SCALE GENOMIC DNA]</scope>
    <source>
        <strain evidence="2 3">Marx 270</strain>
    </source>
</reference>
<feature type="compositionally biased region" description="Polar residues" evidence="1">
    <location>
        <begin position="46"/>
        <end position="60"/>
    </location>
</feature>
<evidence type="ECO:0000313" key="3">
    <source>
        <dbReference type="Proteomes" id="UP000054217"/>
    </source>
</evidence>
<dbReference type="InParanoid" id="A0A0C3P5Z1"/>
<feature type="compositionally biased region" description="Basic and acidic residues" evidence="1">
    <location>
        <begin position="1"/>
        <end position="26"/>
    </location>
</feature>
<dbReference type="EMBL" id="KN831980">
    <property type="protein sequence ID" value="KIO02744.1"/>
    <property type="molecule type" value="Genomic_DNA"/>
</dbReference>
<keyword evidence="3" id="KW-1185">Reference proteome</keyword>
<dbReference type="AlphaFoldDB" id="A0A0C3P5Z1"/>
<feature type="region of interest" description="Disordered" evidence="1">
    <location>
        <begin position="1"/>
        <end position="60"/>
    </location>
</feature>
<dbReference type="OrthoDB" id="10668032at2759"/>
<evidence type="ECO:0000313" key="2">
    <source>
        <dbReference type="EMBL" id="KIO02744.1"/>
    </source>
</evidence>
<reference evidence="3" key="2">
    <citation type="submission" date="2015-01" db="EMBL/GenBank/DDBJ databases">
        <title>Evolutionary Origins and Diversification of the Mycorrhizal Mutualists.</title>
        <authorList>
            <consortium name="DOE Joint Genome Institute"/>
            <consortium name="Mycorrhizal Genomics Consortium"/>
            <person name="Kohler A."/>
            <person name="Kuo A."/>
            <person name="Nagy L.G."/>
            <person name="Floudas D."/>
            <person name="Copeland A."/>
            <person name="Barry K.W."/>
            <person name="Cichocki N."/>
            <person name="Veneault-Fourrey C."/>
            <person name="LaButti K."/>
            <person name="Lindquist E.A."/>
            <person name="Lipzen A."/>
            <person name="Lundell T."/>
            <person name="Morin E."/>
            <person name="Murat C."/>
            <person name="Riley R."/>
            <person name="Ohm R."/>
            <person name="Sun H."/>
            <person name="Tunlid A."/>
            <person name="Henrissat B."/>
            <person name="Grigoriev I.V."/>
            <person name="Hibbett D.S."/>
            <person name="Martin F."/>
        </authorList>
    </citation>
    <scope>NUCLEOTIDE SEQUENCE [LARGE SCALE GENOMIC DNA]</scope>
    <source>
        <strain evidence="3">Marx 270</strain>
    </source>
</reference>
<protein>
    <submittedName>
        <fullName evidence="2">Uncharacterized protein</fullName>
    </submittedName>
</protein>
<dbReference type="Proteomes" id="UP000054217">
    <property type="component" value="Unassembled WGS sequence"/>
</dbReference>
<evidence type="ECO:0000256" key="1">
    <source>
        <dbReference type="SAM" id="MobiDB-lite"/>
    </source>
</evidence>